<feature type="domain" description="4'-phosphopantetheinyl transferase N-terminal" evidence="4">
    <location>
        <begin position="32"/>
        <end position="111"/>
    </location>
</feature>
<dbReference type="GO" id="GO:0005829">
    <property type="term" value="C:cytosol"/>
    <property type="evidence" value="ECO:0007669"/>
    <property type="project" value="TreeGrafter"/>
</dbReference>
<evidence type="ECO:0000256" key="1">
    <source>
        <dbReference type="ARBA" id="ARBA00010990"/>
    </source>
</evidence>
<dbReference type="InterPro" id="IPR050559">
    <property type="entry name" value="P-Pant_transferase_sf"/>
</dbReference>
<comment type="similarity">
    <text evidence="1">Belongs to the P-Pant transferase superfamily. Gsp/Sfp/HetI/AcpT family.</text>
</comment>
<dbReference type="InterPro" id="IPR055066">
    <property type="entry name" value="AASDHPPT_N"/>
</dbReference>
<evidence type="ECO:0000259" key="4">
    <source>
        <dbReference type="Pfam" id="PF22624"/>
    </source>
</evidence>
<dbReference type="OrthoDB" id="9808281at2"/>
<dbReference type="GO" id="GO:0008897">
    <property type="term" value="F:holo-[acyl-carrier-protein] synthase activity"/>
    <property type="evidence" value="ECO:0007669"/>
    <property type="project" value="InterPro"/>
</dbReference>
<dbReference type="Proteomes" id="UP000054715">
    <property type="component" value="Unassembled WGS sequence"/>
</dbReference>
<dbReference type="GO" id="GO:0019878">
    <property type="term" value="P:lysine biosynthetic process via aminoadipic acid"/>
    <property type="evidence" value="ECO:0007669"/>
    <property type="project" value="TreeGrafter"/>
</dbReference>
<proteinExistence type="inferred from homology"/>
<dbReference type="PANTHER" id="PTHR12215">
    <property type="entry name" value="PHOSPHOPANTETHEINE TRANSFERASE"/>
    <property type="match status" value="1"/>
</dbReference>
<name>A0A0W0UGH6_9GAMM</name>
<protein>
    <submittedName>
        <fullName evidence="5">Phosphopantetheinyl transferase</fullName>
    </submittedName>
</protein>
<dbReference type="InterPro" id="IPR037143">
    <property type="entry name" value="4-PPantetheinyl_Trfase_dom_sf"/>
</dbReference>
<reference evidence="5 6" key="1">
    <citation type="submission" date="2015-11" db="EMBL/GenBank/DDBJ databases">
        <title>Genomic analysis of 38 Legionella species identifies large and diverse effector repertoires.</title>
        <authorList>
            <person name="Burstein D."/>
            <person name="Amaro F."/>
            <person name="Zusman T."/>
            <person name="Lifshitz Z."/>
            <person name="Cohen O."/>
            <person name="Gilbert J.A."/>
            <person name="Pupko T."/>
            <person name="Shuman H.A."/>
            <person name="Segal G."/>
        </authorList>
    </citation>
    <scope>NUCLEOTIDE SEQUENCE [LARGE SCALE GENOMIC DNA]</scope>
    <source>
        <strain evidence="5 6">JA-26-G1-E2</strain>
    </source>
</reference>
<dbReference type="PATRIC" id="fig|455.5.peg.1052"/>
<dbReference type="Pfam" id="PF01648">
    <property type="entry name" value="ACPS"/>
    <property type="match status" value="1"/>
</dbReference>
<dbReference type="GO" id="GO:0000287">
    <property type="term" value="F:magnesium ion binding"/>
    <property type="evidence" value="ECO:0007669"/>
    <property type="project" value="InterPro"/>
</dbReference>
<evidence type="ECO:0000313" key="6">
    <source>
        <dbReference type="Proteomes" id="UP000054715"/>
    </source>
</evidence>
<accession>A0A0W0UGH6</accession>
<gene>
    <name evidence="5" type="ORF">Ljam_0991</name>
</gene>
<evidence type="ECO:0000313" key="5">
    <source>
        <dbReference type="EMBL" id="KTD06796.1"/>
    </source>
</evidence>
<evidence type="ECO:0000256" key="2">
    <source>
        <dbReference type="ARBA" id="ARBA00022679"/>
    </source>
</evidence>
<evidence type="ECO:0000259" key="3">
    <source>
        <dbReference type="Pfam" id="PF01648"/>
    </source>
</evidence>
<sequence>MPLFLPMTAEECSLHQNRIDIWEFSLKDLPDWAMSILDEDERHRAQRFHFPRHQRRFAVSHAMLRAILGRYLGQSPKELVFTYGPHGKPGIKTNYNLEFNLTHSRELALLAIGQQFPLGIDIEFFSARPYLGLAKTVFSPMEVAGLLQLPFWMQPLAFFHIWSQKEALIKACGLGLSYPTKAFNVPVLPSTKTSIEDRKHHKHWQMIPFMPLVNCSAALCCESSIQHIRYIRVNPLDF</sequence>
<dbReference type="EMBL" id="LNYG01000013">
    <property type="protein sequence ID" value="KTD06796.1"/>
    <property type="molecule type" value="Genomic_DNA"/>
</dbReference>
<dbReference type="PANTHER" id="PTHR12215:SF10">
    <property type="entry name" value="L-AMINOADIPATE-SEMIALDEHYDE DEHYDROGENASE-PHOSPHOPANTETHEINYL TRANSFERASE"/>
    <property type="match status" value="1"/>
</dbReference>
<organism evidence="5 6">
    <name type="scientific">Legionella jamestowniensis</name>
    <dbReference type="NCBI Taxonomy" id="455"/>
    <lineage>
        <taxon>Bacteria</taxon>
        <taxon>Pseudomonadati</taxon>
        <taxon>Pseudomonadota</taxon>
        <taxon>Gammaproteobacteria</taxon>
        <taxon>Legionellales</taxon>
        <taxon>Legionellaceae</taxon>
        <taxon>Legionella</taxon>
    </lineage>
</organism>
<dbReference type="RefSeq" id="WP_058449023.1">
    <property type="nucleotide sequence ID" value="NZ_CAAAJF010000009.1"/>
</dbReference>
<comment type="caution">
    <text evidence="5">The sequence shown here is derived from an EMBL/GenBank/DDBJ whole genome shotgun (WGS) entry which is preliminary data.</text>
</comment>
<feature type="domain" description="4'-phosphopantetheinyl transferase" evidence="3">
    <location>
        <begin position="117"/>
        <end position="205"/>
    </location>
</feature>
<dbReference type="STRING" id="455.Ljam_0991"/>
<dbReference type="Pfam" id="PF22624">
    <property type="entry name" value="AASDHPPT_N"/>
    <property type="match status" value="1"/>
</dbReference>
<dbReference type="Gene3D" id="3.90.470.20">
    <property type="entry name" value="4'-phosphopantetheinyl transferase domain"/>
    <property type="match status" value="2"/>
</dbReference>
<dbReference type="SUPFAM" id="SSF56214">
    <property type="entry name" value="4'-phosphopantetheinyl transferase"/>
    <property type="match status" value="2"/>
</dbReference>
<dbReference type="AlphaFoldDB" id="A0A0W0UGH6"/>
<keyword evidence="2 5" id="KW-0808">Transferase</keyword>
<dbReference type="InterPro" id="IPR008278">
    <property type="entry name" value="4-PPantetheinyl_Trfase_dom"/>
</dbReference>